<organism evidence="2 3">
    <name type="scientific">Ancylostoma ceylanicum</name>
    <dbReference type="NCBI Taxonomy" id="53326"/>
    <lineage>
        <taxon>Eukaryota</taxon>
        <taxon>Metazoa</taxon>
        <taxon>Ecdysozoa</taxon>
        <taxon>Nematoda</taxon>
        <taxon>Chromadorea</taxon>
        <taxon>Rhabditida</taxon>
        <taxon>Rhabditina</taxon>
        <taxon>Rhabditomorpha</taxon>
        <taxon>Strongyloidea</taxon>
        <taxon>Ancylostomatidae</taxon>
        <taxon>Ancylostomatinae</taxon>
        <taxon>Ancylostoma</taxon>
    </lineage>
</organism>
<reference evidence="3" key="1">
    <citation type="journal article" date="2015" name="Nat. Genet.">
        <title>The genome and transcriptome of the zoonotic hookworm Ancylostoma ceylanicum identify infection-specific gene families.</title>
        <authorList>
            <person name="Schwarz E.M."/>
            <person name="Hu Y."/>
            <person name="Antoshechkin I."/>
            <person name="Miller M.M."/>
            <person name="Sternberg P.W."/>
            <person name="Aroian R.V."/>
        </authorList>
    </citation>
    <scope>NUCLEOTIDE SEQUENCE</scope>
    <source>
        <strain evidence="3">HY135</strain>
    </source>
</reference>
<keyword evidence="1" id="KW-1133">Transmembrane helix</keyword>
<keyword evidence="3" id="KW-1185">Reference proteome</keyword>
<keyword evidence="1" id="KW-0812">Transmembrane</keyword>
<evidence type="ECO:0000313" key="3">
    <source>
        <dbReference type="Proteomes" id="UP000024635"/>
    </source>
</evidence>
<name>A0A016V052_9BILA</name>
<sequence length="69" mass="7709">MITKVTPPELENVGVAKVRVGQSESSGYTPFSLTMIRTLFLVVVFFLNLPNYQISLQKQGHFLLNLIAV</sequence>
<dbReference type="Proteomes" id="UP000024635">
    <property type="component" value="Unassembled WGS sequence"/>
</dbReference>
<proteinExistence type="predicted"/>
<dbReference type="AlphaFoldDB" id="A0A016V052"/>
<evidence type="ECO:0000256" key="1">
    <source>
        <dbReference type="SAM" id="Phobius"/>
    </source>
</evidence>
<keyword evidence="1" id="KW-0472">Membrane</keyword>
<dbReference type="EMBL" id="JARK01001357">
    <property type="protein sequence ID" value="EYC20830.1"/>
    <property type="molecule type" value="Genomic_DNA"/>
</dbReference>
<evidence type="ECO:0000313" key="2">
    <source>
        <dbReference type="EMBL" id="EYC20830.1"/>
    </source>
</evidence>
<feature type="transmembrane region" description="Helical" evidence="1">
    <location>
        <begin position="28"/>
        <end position="49"/>
    </location>
</feature>
<gene>
    <name evidence="2" type="primary">Acey_s0021.g449</name>
    <name evidence="2" type="ORF">Y032_0021g449</name>
</gene>
<comment type="caution">
    <text evidence="2">The sequence shown here is derived from an EMBL/GenBank/DDBJ whole genome shotgun (WGS) entry which is preliminary data.</text>
</comment>
<accession>A0A016V052</accession>
<protein>
    <submittedName>
        <fullName evidence="2">Uncharacterized protein</fullName>
    </submittedName>
</protein>